<evidence type="ECO:0000313" key="2">
    <source>
        <dbReference type="EMBL" id="KAL3511114.1"/>
    </source>
</evidence>
<comment type="caution">
    <text evidence="2">The sequence shown here is derived from an EMBL/GenBank/DDBJ whole genome shotgun (WGS) entry which is preliminary data.</text>
</comment>
<protein>
    <submittedName>
        <fullName evidence="2">Uncharacterized protein</fullName>
    </submittedName>
</protein>
<name>A0ABD2YW69_9GENT</name>
<evidence type="ECO:0000256" key="1">
    <source>
        <dbReference type="SAM" id="MobiDB-lite"/>
    </source>
</evidence>
<reference evidence="2 3" key="1">
    <citation type="submission" date="2024-11" db="EMBL/GenBank/DDBJ databases">
        <title>A near-complete genome assembly of Cinchona calisaya.</title>
        <authorList>
            <person name="Lian D.C."/>
            <person name="Zhao X.W."/>
            <person name="Wei L."/>
        </authorList>
    </citation>
    <scope>NUCLEOTIDE SEQUENCE [LARGE SCALE GENOMIC DNA]</scope>
    <source>
        <tissue evidence="2">Nenye</tissue>
    </source>
</reference>
<feature type="region of interest" description="Disordered" evidence="1">
    <location>
        <begin position="207"/>
        <end position="250"/>
    </location>
</feature>
<sequence>MPMLLGEELADDDIASLGSIIGDVTAQEAVAKAVADPRHATNAVARDSMLPQLAKDQFVAPFAADQVRKISEQTTVAVAQSNTVGVCTSKSMSSASNMRPFAAVQKCSTAVKSKNAATKGVHNSKILDMSQTNYNSIIQYTTVGIPLDLEIDDGTVGPPKYILALPSNVKVMEKVEKQASRYHMKAQGNVIMQSTKSTLANYPMNVDDDPINPNLSHDAPLNETLDIPTNNDTCDDNDGAILQRNQERKS</sequence>
<dbReference type="AlphaFoldDB" id="A0ABD2YW69"/>
<keyword evidence="3" id="KW-1185">Reference proteome</keyword>
<accession>A0ABD2YW69</accession>
<dbReference type="EMBL" id="JBJUIK010000012">
    <property type="protein sequence ID" value="KAL3511114.1"/>
    <property type="molecule type" value="Genomic_DNA"/>
</dbReference>
<evidence type="ECO:0000313" key="3">
    <source>
        <dbReference type="Proteomes" id="UP001630127"/>
    </source>
</evidence>
<proteinExistence type="predicted"/>
<organism evidence="2 3">
    <name type="scientific">Cinchona calisaya</name>
    <dbReference type="NCBI Taxonomy" id="153742"/>
    <lineage>
        <taxon>Eukaryota</taxon>
        <taxon>Viridiplantae</taxon>
        <taxon>Streptophyta</taxon>
        <taxon>Embryophyta</taxon>
        <taxon>Tracheophyta</taxon>
        <taxon>Spermatophyta</taxon>
        <taxon>Magnoliopsida</taxon>
        <taxon>eudicotyledons</taxon>
        <taxon>Gunneridae</taxon>
        <taxon>Pentapetalae</taxon>
        <taxon>asterids</taxon>
        <taxon>lamiids</taxon>
        <taxon>Gentianales</taxon>
        <taxon>Rubiaceae</taxon>
        <taxon>Cinchonoideae</taxon>
        <taxon>Cinchoneae</taxon>
        <taxon>Cinchona</taxon>
    </lineage>
</organism>
<dbReference type="Proteomes" id="UP001630127">
    <property type="component" value="Unassembled WGS sequence"/>
</dbReference>
<gene>
    <name evidence="2" type="ORF">ACH5RR_030515</name>
</gene>